<proteinExistence type="predicted"/>
<name>A0A6C0HJE2_9ZZZZ</name>
<dbReference type="Pfam" id="PF19251">
    <property type="entry name" value="DUF5899"/>
    <property type="match status" value="1"/>
</dbReference>
<evidence type="ECO:0000256" key="1">
    <source>
        <dbReference type="SAM" id="MobiDB-lite"/>
    </source>
</evidence>
<dbReference type="AlphaFoldDB" id="A0A6C0HJE2"/>
<dbReference type="InterPro" id="IPR045418">
    <property type="entry name" value="P2_DUF5899"/>
</dbReference>
<reference evidence="3" key="1">
    <citation type="journal article" date="2020" name="Nature">
        <title>Giant virus diversity and host interactions through global metagenomics.</title>
        <authorList>
            <person name="Schulz F."/>
            <person name="Roux S."/>
            <person name="Paez-Espino D."/>
            <person name="Jungbluth S."/>
            <person name="Walsh D.A."/>
            <person name="Denef V.J."/>
            <person name="McMahon K.D."/>
            <person name="Konstantinidis K.T."/>
            <person name="Eloe-Fadrosh E.A."/>
            <person name="Kyrpides N.C."/>
            <person name="Woyke T."/>
        </authorList>
    </citation>
    <scope>NUCLEOTIDE SEQUENCE</scope>
    <source>
        <strain evidence="3">GVMAG-M-3300023184-120</strain>
    </source>
</reference>
<feature type="domain" description="DUF5899" evidence="2">
    <location>
        <begin position="179"/>
        <end position="318"/>
    </location>
</feature>
<accession>A0A6C0HJE2</accession>
<organism evidence="3">
    <name type="scientific">viral metagenome</name>
    <dbReference type="NCBI Taxonomy" id="1070528"/>
    <lineage>
        <taxon>unclassified sequences</taxon>
        <taxon>metagenomes</taxon>
        <taxon>organismal metagenomes</taxon>
    </lineage>
</organism>
<evidence type="ECO:0000259" key="2">
    <source>
        <dbReference type="Pfam" id="PF19251"/>
    </source>
</evidence>
<sequence>MELAIPLVALSGLYIVSQNSKKKSSEPFTHYKNAKKTDELPNTDQPNKNYPIEYPINPTTQEIDQTSKLSVTYKYDSPSVYTDKYFNQDTYKQDAGDTFTSMTGDKVNKDYFNHNNMTPYFGAKNRSSILDPESTEGLIDNYTGSGTQNISKVEQSPLFIPGENYHFTHGAPNSNDFFQSRVNQSMRMANTKPFESQNVGPGMGLGSSNEGKGGYNAGMDMREAWMPKNVDEMRTDNKRRAGGIGMLGREGPANSMIKNTAHAGTIGKLEKNRVDRAWENGPERYFTTTGQEKGQTLRAIPIDRDVSRPETSMSYTGVAGSCMPEMYTTGEYFESKHMDLGPIPIGVASAVGRKEATTGDFEALGKKAYPNNRMTTGDETYFGAFGGAIGAVIAPLLDELRPSRKEPLGTMRPYHNAQSKVASSYLFNPGDRPAPTIREMTEKNNFVSGVNKNQHGGAYTVTDHQAYSNVRDSTHVSYSGNAASRGKAAMPYDAAFRQTNNEIKSSTIVGHMVPGSTNMLNSTINQRNRNGEIQNVRPVSKTNAPNQLYGVDMMGQAHSKQTYNQVERNGPEMLTAFKNNPYTHSLTNVP</sequence>
<dbReference type="EMBL" id="MN739970">
    <property type="protein sequence ID" value="QHT80490.1"/>
    <property type="molecule type" value="Genomic_DNA"/>
</dbReference>
<feature type="region of interest" description="Disordered" evidence="1">
    <location>
        <begin position="24"/>
        <end position="52"/>
    </location>
</feature>
<evidence type="ECO:0000313" key="3">
    <source>
        <dbReference type="EMBL" id="QHT80490.1"/>
    </source>
</evidence>
<protein>
    <recommendedName>
        <fullName evidence="2">DUF5899 domain-containing protein</fullName>
    </recommendedName>
</protein>